<organism evidence="1 2">
    <name type="scientific">Methylosinus trichosporium (strain ATCC 35070 / NCIMB 11131 / UNIQEM 75 / OB3b)</name>
    <dbReference type="NCBI Taxonomy" id="595536"/>
    <lineage>
        <taxon>Bacteria</taxon>
        <taxon>Pseudomonadati</taxon>
        <taxon>Pseudomonadota</taxon>
        <taxon>Alphaproteobacteria</taxon>
        <taxon>Hyphomicrobiales</taxon>
        <taxon>Methylocystaceae</taxon>
        <taxon>Methylosinus</taxon>
    </lineage>
</organism>
<dbReference type="EMBL" id="CP023737">
    <property type="protein sequence ID" value="ATQ68123.1"/>
    <property type="molecule type" value="Genomic_DNA"/>
</dbReference>
<accession>A0A2D2CZE4</accession>
<dbReference type="SUPFAM" id="SSF48452">
    <property type="entry name" value="TPR-like"/>
    <property type="match status" value="2"/>
</dbReference>
<protein>
    <submittedName>
        <fullName evidence="1">Sulfotransferase family protein</fullName>
    </submittedName>
</protein>
<dbReference type="SUPFAM" id="SSF52540">
    <property type="entry name" value="P-loop containing nucleoside triphosphate hydrolases"/>
    <property type="match status" value="1"/>
</dbReference>
<dbReference type="Gene3D" id="3.40.50.300">
    <property type="entry name" value="P-loop containing nucleotide triphosphate hydrolases"/>
    <property type="match status" value="1"/>
</dbReference>
<keyword evidence="1" id="KW-0808">Transferase</keyword>
<dbReference type="InterPro" id="IPR027417">
    <property type="entry name" value="P-loop_NTPase"/>
</dbReference>
<dbReference type="Gene3D" id="1.25.40.10">
    <property type="entry name" value="Tetratricopeptide repeat domain"/>
    <property type="match status" value="2"/>
</dbReference>
<evidence type="ECO:0000313" key="2">
    <source>
        <dbReference type="Proteomes" id="UP000230709"/>
    </source>
</evidence>
<dbReference type="GO" id="GO:0016740">
    <property type="term" value="F:transferase activity"/>
    <property type="evidence" value="ECO:0007669"/>
    <property type="project" value="UniProtKB-KW"/>
</dbReference>
<keyword evidence="2" id="KW-1185">Reference proteome</keyword>
<gene>
    <name evidence="1" type="ORF">CQW49_09685</name>
</gene>
<evidence type="ECO:0000313" key="1">
    <source>
        <dbReference type="EMBL" id="ATQ68123.1"/>
    </source>
</evidence>
<name>A0A2D2CZE4_METT3</name>
<dbReference type="Proteomes" id="UP000230709">
    <property type="component" value="Chromosome"/>
</dbReference>
<dbReference type="InterPro" id="IPR011990">
    <property type="entry name" value="TPR-like_helical_dom_sf"/>
</dbReference>
<reference evidence="2" key="1">
    <citation type="submission" date="2017-10" db="EMBL/GenBank/DDBJ databases">
        <title>Completed PacBio SMRT sequence of Methylosinus trichosporium OB3b reveals presence of a third large plasmid.</title>
        <authorList>
            <person name="Charles T.C."/>
            <person name="Lynch M.D.J."/>
            <person name="Heil J.R."/>
            <person name="Cheng J."/>
        </authorList>
    </citation>
    <scope>NUCLEOTIDE SEQUENCE [LARGE SCALE GENOMIC DNA]</scope>
    <source>
        <strain evidence="2">OB3b</strain>
    </source>
</reference>
<proteinExistence type="predicted"/>
<dbReference type="KEGG" id="mtw:CQW49_09685"/>
<dbReference type="AlphaFoldDB" id="A0A2D2CZE4"/>
<sequence length="658" mass="72794">MGAPGLEAELVKRAKTARGKDWSAAAQAAAELRRCFVASRAGYEIGAVALRELRRFDEAMAVLAEAEERFSGQPWLLIERAAITQAVGDFVTAMQLARDARAQFPDQGKAYRVELSAARSLRRFEEADAIAAEAASRFPDRAWPLLERTSNAQARGNAEETLRLAAELRSRFPEDRGGYEIGSKIARSLLLLDEAESILDAAAVRFSEPRWIAIERAWIAHASGDWERTRKLASELRTRFPKKDVGYRIGVAAARALRKLDEADLIAGAALSQFANDSWPLSLLASNARARGDVDAALSIAAELRARFPAEETGYQLAVSCLRNRNRLSEAQRLLEDASRRFSRSRWLLRDSTEILSLTENRAKAARSIDALRNADWKLTATEDGADKRVAIVLGMHRGGTSLCAKIVGRLGFSLGGPLLHAGLYNQDGYYEHAEINRLHETLLAELGASWDSSWSVREALDAGSLGAEANATIGRLKATVAAQLRDNGGRWAFKDPRSASLLPIWLRLLAELDISPLWVLAVRDPRAVAASLHARNSLPLEMGELLWVEHYLNALRHLGPQIAAVVHYERWFSSPREQIAEIARAFGVSPAAVTDIVESSVIGELRHNKPDEREPILAVTREVYGWLRAPALDLKKLQHEARMRWRALERLGRADAS</sequence>